<protein>
    <recommendedName>
        <fullName evidence="2">DUF6536 domain-containing protein</fullName>
    </recommendedName>
</protein>
<gene>
    <name evidence="3" type="ORF">Z520_03078</name>
</gene>
<dbReference type="InterPro" id="IPR046623">
    <property type="entry name" value="DUF6536"/>
</dbReference>
<keyword evidence="1" id="KW-0472">Membrane</keyword>
<dbReference type="AlphaFoldDB" id="A0A0D2HHZ3"/>
<evidence type="ECO:0000256" key="1">
    <source>
        <dbReference type="SAM" id="Phobius"/>
    </source>
</evidence>
<feature type="domain" description="DUF6536" evidence="2">
    <location>
        <begin position="6"/>
        <end position="164"/>
    </location>
</feature>
<sequence>MLPAGWKGSALLFSIYCAVVLAVNLGVLIWAATSKPRGVSDDGTVILRDGTDSDQCSSIQALNKWAHLVINLLSTVLLSGSNYCMQSLSAPTRSDVNSAHSAGRWLDIGVLSIHNLRWISRRRVLLWLLLGLSSLPLHLFYNSAVFVSTSSNNYAVFSVDRTFLDTNHTGSFDYVDVSYILRSGIQPAGVADFPSETIPELASQLHDEASSNKLVNLTSEQCRTEYIKTFQSAYRNVLLVSDSNVDADIVDSNNATEVVRFLPANFVSDFTCGGTQAFAWTCCKLLALHPKDTLRMGFSVLGSHQMPSID</sequence>
<keyword evidence="1" id="KW-0812">Transmembrane</keyword>
<dbReference type="PANTHER" id="PTHR35395:SF1">
    <property type="entry name" value="DUF6536 DOMAIN-CONTAINING PROTEIN"/>
    <property type="match status" value="1"/>
</dbReference>
<name>A0A0D2HHZ3_9EURO</name>
<keyword evidence="1" id="KW-1133">Transmembrane helix</keyword>
<dbReference type="VEuPathDB" id="FungiDB:Z520_03078"/>
<accession>A0A0D2HHZ3</accession>
<keyword evidence="4" id="KW-1185">Reference proteome</keyword>
<organism evidence="3 4">
    <name type="scientific">Fonsecaea multimorphosa CBS 102226</name>
    <dbReference type="NCBI Taxonomy" id="1442371"/>
    <lineage>
        <taxon>Eukaryota</taxon>
        <taxon>Fungi</taxon>
        <taxon>Dikarya</taxon>
        <taxon>Ascomycota</taxon>
        <taxon>Pezizomycotina</taxon>
        <taxon>Eurotiomycetes</taxon>
        <taxon>Chaetothyriomycetidae</taxon>
        <taxon>Chaetothyriales</taxon>
        <taxon>Herpotrichiellaceae</taxon>
        <taxon>Fonsecaea</taxon>
    </lineage>
</organism>
<dbReference type="GeneID" id="27708824"/>
<dbReference type="Pfam" id="PF20163">
    <property type="entry name" value="DUF6536"/>
    <property type="match status" value="1"/>
</dbReference>
<dbReference type="OrthoDB" id="5429634at2759"/>
<evidence type="ECO:0000313" key="4">
    <source>
        <dbReference type="Proteomes" id="UP000053411"/>
    </source>
</evidence>
<dbReference type="STRING" id="1442371.A0A0D2HHZ3"/>
<dbReference type="Proteomes" id="UP000053411">
    <property type="component" value="Unassembled WGS sequence"/>
</dbReference>
<dbReference type="EMBL" id="KN848065">
    <property type="protein sequence ID" value="KIY01526.1"/>
    <property type="molecule type" value="Genomic_DNA"/>
</dbReference>
<feature type="transmembrane region" description="Helical" evidence="1">
    <location>
        <begin position="12"/>
        <end position="32"/>
    </location>
</feature>
<reference evidence="3 4" key="1">
    <citation type="submission" date="2015-01" db="EMBL/GenBank/DDBJ databases">
        <title>The Genome Sequence of Fonsecaea multimorphosa CBS 102226.</title>
        <authorList>
            <consortium name="The Broad Institute Genomics Platform"/>
            <person name="Cuomo C."/>
            <person name="de Hoog S."/>
            <person name="Gorbushina A."/>
            <person name="Stielow B."/>
            <person name="Teixiera M."/>
            <person name="Abouelleil A."/>
            <person name="Chapman S.B."/>
            <person name="Priest M."/>
            <person name="Young S.K."/>
            <person name="Wortman J."/>
            <person name="Nusbaum C."/>
            <person name="Birren B."/>
        </authorList>
    </citation>
    <scope>NUCLEOTIDE SEQUENCE [LARGE SCALE GENOMIC DNA]</scope>
    <source>
        <strain evidence="3 4">CBS 102226</strain>
    </source>
</reference>
<dbReference type="PANTHER" id="PTHR35395">
    <property type="entry name" value="DUF6536 DOMAIN-CONTAINING PROTEIN"/>
    <property type="match status" value="1"/>
</dbReference>
<dbReference type="RefSeq" id="XP_016635648.1">
    <property type="nucleotide sequence ID" value="XM_016773591.1"/>
</dbReference>
<evidence type="ECO:0000259" key="2">
    <source>
        <dbReference type="Pfam" id="PF20163"/>
    </source>
</evidence>
<proteinExistence type="predicted"/>
<feature type="transmembrane region" description="Helical" evidence="1">
    <location>
        <begin position="124"/>
        <end position="141"/>
    </location>
</feature>
<evidence type="ECO:0000313" key="3">
    <source>
        <dbReference type="EMBL" id="KIY01526.1"/>
    </source>
</evidence>